<dbReference type="OrthoDB" id="691860at2759"/>
<dbReference type="InterPro" id="IPR055357">
    <property type="entry name" value="LRR_At1g61320_AtMIF1"/>
</dbReference>
<protein>
    <recommendedName>
        <fullName evidence="1">At1g61320/AtMIF1 LRR domain-containing protein</fullName>
    </recommendedName>
</protein>
<comment type="caution">
    <text evidence="2">The sequence shown here is derived from an EMBL/GenBank/DDBJ whole genome shotgun (WGS) entry which is preliminary data.</text>
</comment>
<keyword evidence="3" id="KW-1185">Reference proteome</keyword>
<accession>A0A6G1CU47</accession>
<dbReference type="Pfam" id="PF23622">
    <property type="entry name" value="LRR_At1g61320_AtMIF1"/>
    <property type="match status" value="1"/>
</dbReference>
<evidence type="ECO:0000313" key="3">
    <source>
        <dbReference type="Proteomes" id="UP000479710"/>
    </source>
</evidence>
<dbReference type="AlphaFoldDB" id="A0A6G1CU47"/>
<dbReference type="EMBL" id="SPHZ02000008">
    <property type="protein sequence ID" value="KAF0903686.1"/>
    <property type="molecule type" value="Genomic_DNA"/>
</dbReference>
<organism evidence="2 3">
    <name type="scientific">Oryza meyeriana var. granulata</name>
    <dbReference type="NCBI Taxonomy" id="110450"/>
    <lineage>
        <taxon>Eukaryota</taxon>
        <taxon>Viridiplantae</taxon>
        <taxon>Streptophyta</taxon>
        <taxon>Embryophyta</taxon>
        <taxon>Tracheophyta</taxon>
        <taxon>Spermatophyta</taxon>
        <taxon>Magnoliopsida</taxon>
        <taxon>Liliopsida</taxon>
        <taxon>Poales</taxon>
        <taxon>Poaceae</taxon>
        <taxon>BOP clade</taxon>
        <taxon>Oryzoideae</taxon>
        <taxon>Oryzeae</taxon>
        <taxon>Oryzinae</taxon>
        <taxon>Oryza</taxon>
        <taxon>Oryza meyeriana</taxon>
    </lineage>
</organism>
<dbReference type="PANTHER" id="PTHR34145:SF46">
    <property type="entry name" value="OS06G0716467 PROTEIN"/>
    <property type="match status" value="1"/>
</dbReference>
<dbReference type="PANTHER" id="PTHR34145">
    <property type="entry name" value="OS02G0105600 PROTEIN"/>
    <property type="match status" value="1"/>
</dbReference>
<dbReference type="InterPro" id="IPR053772">
    <property type="entry name" value="At1g61320/At1g61330-like"/>
</dbReference>
<sequence length="348" mass="40246">MQQLLMENVVVAKRSRLEHHRALIDGLSFRVEDLPEKATLNFSLDEDINKVLGHAFRGIPSVSAVKVLNVHANIYAKQLVWSSQVHTLTARPTFMFMNLRHLTYEILIFTKSPNSHSGILQLGQYLAFAPQLETLELHMLYHVIDGHCWHGEGVSYHMPRHDHLKTVYMSGFRCYRAQVELLCGILEMGAALEHVTIDPMTRISYSLEAMNIVIPEDEIRQWAYRTSERFGAYVDSKTNIHMLYHVIDGHCWHGEGVSYHMPRHDHLKTVYMSGFRCYRAQVELLCGILEMGAALEHVTIDPMTRISYSLEAMNIVIPEDEIRQWAYRTSERFGKAIIVVKCPELQWW</sequence>
<evidence type="ECO:0000313" key="2">
    <source>
        <dbReference type="EMBL" id="KAF0903686.1"/>
    </source>
</evidence>
<reference evidence="2 3" key="1">
    <citation type="submission" date="2019-11" db="EMBL/GenBank/DDBJ databases">
        <title>Whole genome sequence of Oryza granulata.</title>
        <authorList>
            <person name="Li W."/>
        </authorList>
    </citation>
    <scope>NUCLEOTIDE SEQUENCE [LARGE SCALE GENOMIC DNA]</scope>
    <source>
        <strain evidence="3">cv. Menghai</strain>
        <tissue evidence="2">Leaf</tissue>
    </source>
</reference>
<proteinExistence type="predicted"/>
<dbReference type="Proteomes" id="UP000479710">
    <property type="component" value="Unassembled WGS sequence"/>
</dbReference>
<evidence type="ECO:0000259" key="1">
    <source>
        <dbReference type="Pfam" id="PF23622"/>
    </source>
</evidence>
<gene>
    <name evidence="2" type="ORF">E2562_029059</name>
</gene>
<feature type="domain" description="At1g61320/AtMIF1 LRR" evidence="1">
    <location>
        <begin position="93"/>
        <end position="237"/>
    </location>
</feature>
<name>A0A6G1CU47_9ORYZ</name>